<evidence type="ECO:0000256" key="1">
    <source>
        <dbReference type="ARBA" id="ARBA00005695"/>
    </source>
</evidence>
<dbReference type="PANTHER" id="PTHR30290:SF9">
    <property type="entry name" value="OLIGOPEPTIDE-BINDING PROTEIN APPA"/>
    <property type="match status" value="1"/>
</dbReference>
<feature type="domain" description="Solute-binding protein family 5" evidence="4">
    <location>
        <begin position="6"/>
        <end position="138"/>
    </location>
</feature>
<dbReference type="PANTHER" id="PTHR30290">
    <property type="entry name" value="PERIPLASMIC BINDING COMPONENT OF ABC TRANSPORTER"/>
    <property type="match status" value="1"/>
</dbReference>
<dbReference type="GO" id="GO:0015833">
    <property type="term" value="P:peptide transport"/>
    <property type="evidence" value="ECO:0007669"/>
    <property type="project" value="TreeGrafter"/>
</dbReference>
<keyword evidence="2" id="KW-0813">Transport</keyword>
<evidence type="ECO:0000313" key="5">
    <source>
        <dbReference type="EMBL" id="KPV50665.1"/>
    </source>
</evidence>
<gene>
    <name evidence="5" type="ORF">SE17_25585</name>
</gene>
<dbReference type="Proteomes" id="UP000050509">
    <property type="component" value="Unassembled WGS sequence"/>
</dbReference>
<accession>A0A0P9F2F0</accession>
<sequence>RLVPSAMAQAIFGGKVPVLDSWVLPGQAESAPPDQITRYDFNPDEARKQLDDAGYLANDTGVRANSEGISLTLTLLTTENTPVRQQITRLFQQNMRDIGIDVQVQALPAEDLFSPDGPLFQRQFDMALFGWSASSDPGGLLLWSCAAIPSPDNDFSGDNFAGWCVRDGNRAIREAVTALDPEQRFAAYVRQQQLWTEALPVLPLFQRMTVVLATPGVRGLQPDPLAPITWNIVSWQRARP</sequence>
<reference evidence="5 6" key="1">
    <citation type="submission" date="2015-09" db="EMBL/GenBank/DDBJ databases">
        <title>Draft genome sequence of Kouleothrix aurantiaca JCM 19913.</title>
        <authorList>
            <person name="Hemp J."/>
        </authorList>
    </citation>
    <scope>NUCLEOTIDE SEQUENCE [LARGE SCALE GENOMIC DNA]</scope>
    <source>
        <strain evidence="5 6">COM-B</strain>
    </source>
</reference>
<dbReference type="AlphaFoldDB" id="A0A0P9F2F0"/>
<comment type="similarity">
    <text evidence="1">Belongs to the bacterial solute-binding protein 5 family.</text>
</comment>
<keyword evidence="3" id="KW-0732">Signal</keyword>
<evidence type="ECO:0000256" key="3">
    <source>
        <dbReference type="ARBA" id="ARBA00022729"/>
    </source>
</evidence>
<evidence type="ECO:0000259" key="4">
    <source>
        <dbReference type="Pfam" id="PF00496"/>
    </source>
</evidence>
<proteinExistence type="inferred from homology"/>
<evidence type="ECO:0000256" key="2">
    <source>
        <dbReference type="ARBA" id="ARBA00022448"/>
    </source>
</evidence>
<feature type="non-terminal residue" evidence="5">
    <location>
        <position position="1"/>
    </location>
</feature>
<dbReference type="SUPFAM" id="SSF53850">
    <property type="entry name" value="Periplasmic binding protein-like II"/>
    <property type="match status" value="1"/>
</dbReference>
<dbReference type="InterPro" id="IPR039424">
    <property type="entry name" value="SBP_5"/>
</dbReference>
<dbReference type="GO" id="GO:1904680">
    <property type="term" value="F:peptide transmembrane transporter activity"/>
    <property type="evidence" value="ECO:0007669"/>
    <property type="project" value="TreeGrafter"/>
</dbReference>
<evidence type="ECO:0000313" key="6">
    <source>
        <dbReference type="Proteomes" id="UP000050509"/>
    </source>
</evidence>
<protein>
    <submittedName>
        <fullName evidence="5">ABC transporter substrate-binding protein</fullName>
    </submittedName>
</protein>
<dbReference type="EMBL" id="LJCR01001272">
    <property type="protein sequence ID" value="KPV50665.1"/>
    <property type="molecule type" value="Genomic_DNA"/>
</dbReference>
<comment type="caution">
    <text evidence="5">The sequence shown here is derived from an EMBL/GenBank/DDBJ whole genome shotgun (WGS) entry which is preliminary data.</text>
</comment>
<dbReference type="Gene3D" id="3.10.105.10">
    <property type="entry name" value="Dipeptide-binding Protein, Domain 3"/>
    <property type="match status" value="1"/>
</dbReference>
<dbReference type="InterPro" id="IPR000914">
    <property type="entry name" value="SBP_5_dom"/>
</dbReference>
<organism evidence="5 6">
    <name type="scientific">Kouleothrix aurantiaca</name>
    <dbReference type="NCBI Taxonomy" id="186479"/>
    <lineage>
        <taxon>Bacteria</taxon>
        <taxon>Bacillati</taxon>
        <taxon>Chloroflexota</taxon>
        <taxon>Chloroflexia</taxon>
        <taxon>Chloroflexales</taxon>
        <taxon>Roseiflexineae</taxon>
        <taxon>Roseiflexaceae</taxon>
        <taxon>Kouleothrix</taxon>
    </lineage>
</organism>
<keyword evidence="6" id="KW-1185">Reference proteome</keyword>
<dbReference type="Pfam" id="PF00496">
    <property type="entry name" value="SBP_bac_5"/>
    <property type="match status" value="1"/>
</dbReference>
<name>A0A0P9F2F0_9CHLR</name>